<feature type="transmembrane region" description="Helical" evidence="2">
    <location>
        <begin position="108"/>
        <end position="125"/>
    </location>
</feature>
<dbReference type="CDD" id="cd00093">
    <property type="entry name" value="HTH_XRE"/>
    <property type="match status" value="1"/>
</dbReference>
<evidence type="ECO:0000313" key="4">
    <source>
        <dbReference type="EMBL" id="MET1489694.1"/>
    </source>
</evidence>
<feature type="region of interest" description="Disordered" evidence="1">
    <location>
        <begin position="64"/>
        <end position="89"/>
    </location>
</feature>
<dbReference type="EMBL" id="JBEWLZ010000003">
    <property type="protein sequence ID" value="MET1489694.1"/>
    <property type="molecule type" value="Genomic_DNA"/>
</dbReference>
<protein>
    <submittedName>
        <fullName evidence="4">Helix-turn-helix transcriptional regulator</fullName>
    </submittedName>
</protein>
<dbReference type="PROSITE" id="PS50943">
    <property type="entry name" value="HTH_CROC1"/>
    <property type="match status" value="1"/>
</dbReference>
<dbReference type="SUPFAM" id="SSF47413">
    <property type="entry name" value="lambda repressor-like DNA-binding domains"/>
    <property type="match status" value="1"/>
</dbReference>
<keyword evidence="2" id="KW-0472">Membrane</keyword>
<dbReference type="InterPro" id="IPR001387">
    <property type="entry name" value="Cro/C1-type_HTH"/>
</dbReference>
<dbReference type="SMART" id="SM00530">
    <property type="entry name" value="HTH_XRE"/>
    <property type="match status" value="1"/>
</dbReference>
<proteinExistence type="predicted"/>
<keyword evidence="5" id="KW-1185">Reference proteome</keyword>
<accession>A0ABV2CP65</accession>
<keyword evidence="2" id="KW-0812">Transmembrane</keyword>
<dbReference type="InterPro" id="IPR010982">
    <property type="entry name" value="Lambda_DNA-bd_dom_sf"/>
</dbReference>
<evidence type="ECO:0000313" key="5">
    <source>
        <dbReference type="Proteomes" id="UP001548590"/>
    </source>
</evidence>
<dbReference type="RefSeq" id="WP_345925047.1">
    <property type="nucleotide sequence ID" value="NZ_JBDIVF010000002.1"/>
</dbReference>
<dbReference type="Pfam" id="PF01381">
    <property type="entry name" value="HTH_3"/>
    <property type="match status" value="1"/>
</dbReference>
<name>A0ABV2CP65_9RHOO</name>
<evidence type="ECO:0000259" key="3">
    <source>
        <dbReference type="PROSITE" id="PS50943"/>
    </source>
</evidence>
<sequence>MNAQQIRRLREARAWSQEHLAEAAGLSLRTIQRVEAEGKASAETRLALAGAFGIPVAELSAGPAEISPEPASRGPAAETGDTPAAIPVTAPMAAPPARQRMSWAQYRVLRILVIIAFLLALDVFQHGTITWSRWPLLGLSLVCLLRWLRCQYVEPKPERR</sequence>
<feature type="domain" description="HTH cro/C1-type" evidence="3">
    <location>
        <begin position="6"/>
        <end position="59"/>
    </location>
</feature>
<evidence type="ECO:0000256" key="2">
    <source>
        <dbReference type="SAM" id="Phobius"/>
    </source>
</evidence>
<gene>
    <name evidence="4" type="ORF">ABVT11_07630</name>
</gene>
<organism evidence="4 5">
    <name type="scientific">Uliginosibacterium paludis</name>
    <dbReference type="NCBI Taxonomy" id="1615952"/>
    <lineage>
        <taxon>Bacteria</taxon>
        <taxon>Pseudomonadati</taxon>
        <taxon>Pseudomonadota</taxon>
        <taxon>Betaproteobacteria</taxon>
        <taxon>Rhodocyclales</taxon>
        <taxon>Zoogloeaceae</taxon>
        <taxon>Uliginosibacterium</taxon>
    </lineage>
</organism>
<comment type="caution">
    <text evidence="4">The sequence shown here is derived from an EMBL/GenBank/DDBJ whole genome shotgun (WGS) entry which is preliminary data.</text>
</comment>
<dbReference type="Gene3D" id="1.10.260.40">
    <property type="entry name" value="lambda repressor-like DNA-binding domains"/>
    <property type="match status" value="1"/>
</dbReference>
<dbReference type="Proteomes" id="UP001548590">
    <property type="component" value="Unassembled WGS sequence"/>
</dbReference>
<evidence type="ECO:0000256" key="1">
    <source>
        <dbReference type="SAM" id="MobiDB-lite"/>
    </source>
</evidence>
<reference evidence="4 5" key="1">
    <citation type="submission" date="2024-07" db="EMBL/GenBank/DDBJ databases">
        <title>Uliginosibacterium paludis KCTC:42655.</title>
        <authorList>
            <person name="Kim M.K."/>
        </authorList>
    </citation>
    <scope>NUCLEOTIDE SEQUENCE [LARGE SCALE GENOMIC DNA]</scope>
    <source>
        <strain evidence="4 5">KCTC 42655</strain>
    </source>
</reference>
<keyword evidence="2" id="KW-1133">Transmembrane helix</keyword>